<protein>
    <submittedName>
        <fullName evidence="2">Uncharacterized protein</fullName>
    </submittedName>
</protein>
<feature type="compositionally biased region" description="Polar residues" evidence="1">
    <location>
        <begin position="125"/>
        <end position="139"/>
    </location>
</feature>
<evidence type="ECO:0000313" key="3">
    <source>
        <dbReference type="Proteomes" id="UP000663861"/>
    </source>
</evidence>
<dbReference type="Proteomes" id="UP000663861">
    <property type="component" value="Unassembled WGS sequence"/>
</dbReference>
<dbReference type="AlphaFoldDB" id="A0A8H3HFI9"/>
<feature type="compositionally biased region" description="Polar residues" evidence="1">
    <location>
        <begin position="176"/>
        <end position="191"/>
    </location>
</feature>
<gene>
    <name evidence="2" type="ORF">RDB_LOCUS165528</name>
</gene>
<feature type="region of interest" description="Disordered" evidence="1">
    <location>
        <begin position="121"/>
        <end position="191"/>
    </location>
</feature>
<evidence type="ECO:0000256" key="1">
    <source>
        <dbReference type="SAM" id="MobiDB-lite"/>
    </source>
</evidence>
<reference evidence="2" key="1">
    <citation type="submission" date="2021-01" db="EMBL/GenBank/DDBJ databases">
        <authorList>
            <person name="Kaushik A."/>
        </authorList>
    </citation>
    <scope>NUCLEOTIDE SEQUENCE</scope>
    <source>
        <strain evidence="2">AG4-RS23</strain>
    </source>
</reference>
<comment type="caution">
    <text evidence="2">The sequence shown here is derived from an EMBL/GenBank/DDBJ whole genome shotgun (WGS) entry which is preliminary data.</text>
</comment>
<dbReference type="EMBL" id="CAJMWY010004283">
    <property type="protein sequence ID" value="CAE6526651.1"/>
    <property type="molecule type" value="Genomic_DNA"/>
</dbReference>
<feature type="compositionally biased region" description="Low complexity" evidence="1">
    <location>
        <begin position="140"/>
        <end position="175"/>
    </location>
</feature>
<name>A0A8H3HFI9_9AGAM</name>
<proteinExistence type="predicted"/>
<organism evidence="2 3">
    <name type="scientific">Rhizoctonia solani</name>
    <dbReference type="NCBI Taxonomy" id="456999"/>
    <lineage>
        <taxon>Eukaryota</taxon>
        <taxon>Fungi</taxon>
        <taxon>Dikarya</taxon>
        <taxon>Basidiomycota</taxon>
        <taxon>Agaricomycotina</taxon>
        <taxon>Agaricomycetes</taxon>
        <taxon>Cantharellales</taxon>
        <taxon>Ceratobasidiaceae</taxon>
        <taxon>Rhizoctonia</taxon>
    </lineage>
</organism>
<accession>A0A8H3HFI9</accession>
<evidence type="ECO:0000313" key="2">
    <source>
        <dbReference type="EMBL" id="CAE6526651.1"/>
    </source>
</evidence>
<sequence>MASAISMIAHLNKSMYGMPGLLTSEDSSDESDEEYDDPMHRRVLDIGGLHVHLVTASPPNTPPTLNVLLDVPGSEAGLSEDDRVRVNVSVAVNALANLRLTEDGDLQHEPLSTHETIAIPAHHLSPNNTTQATLPTTVESSQNAQTGASTASAGSVSENLVSGSSTQESESASGAPCTQTPSESSLGSTSA</sequence>